<keyword evidence="1 2" id="KW-0238">DNA-binding</keyword>
<evidence type="ECO:0000259" key="4">
    <source>
        <dbReference type="PROSITE" id="PS51755"/>
    </source>
</evidence>
<feature type="transmembrane region" description="Helical" evidence="3">
    <location>
        <begin position="120"/>
        <end position="142"/>
    </location>
</feature>
<dbReference type="InterPro" id="IPR016032">
    <property type="entry name" value="Sig_transdc_resp-reg_C-effctor"/>
</dbReference>
<evidence type="ECO:0000256" key="3">
    <source>
        <dbReference type="SAM" id="Phobius"/>
    </source>
</evidence>
<dbReference type="EMBL" id="JBHSCR010000014">
    <property type="protein sequence ID" value="MFC4348667.1"/>
    <property type="molecule type" value="Genomic_DNA"/>
</dbReference>
<dbReference type="InterPro" id="IPR036388">
    <property type="entry name" value="WH-like_DNA-bd_sf"/>
</dbReference>
<feature type="DNA-binding region" description="OmpR/PhoB-type" evidence="2">
    <location>
        <begin position="1"/>
        <end position="90"/>
    </location>
</feature>
<dbReference type="CDD" id="cd00383">
    <property type="entry name" value="trans_reg_C"/>
    <property type="match status" value="1"/>
</dbReference>
<proteinExistence type="predicted"/>
<dbReference type="Gene3D" id="1.10.10.10">
    <property type="entry name" value="Winged helix-like DNA-binding domain superfamily/Winged helix DNA-binding domain"/>
    <property type="match status" value="1"/>
</dbReference>
<evidence type="ECO:0000313" key="6">
    <source>
        <dbReference type="Proteomes" id="UP001595776"/>
    </source>
</evidence>
<protein>
    <submittedName>
        <fullName evidence="5">Transcriptional regulator</fullName>
    </submittedName>
</protein>
<dbReference type="SMART" id="SM00862">
    <property type="entry name" value="Trans_reg_C"/>
    <property type="match status" value="1"/>
</dbReference>
<dbReference type="Pfam" id="PF00486">
    <property type="entry name" value="Trans_reg_C"/>
    <property type="match status" value="1"/>
</dbReference>
<gene>
    <name evidence="5" type="ORF">ACFO5Q_12505</name>
</gene>
<evidence type="ECO:0000256" key="1">
    <source>
        <dbReference type="ARBA" id="ARBA00023125"/>
    </source>
</evidence>
<evidence type="ECO:0000313" key="5">
    <source>
        <dbReference type="EMBL" id="MFC4348667.1"/>
    </source>
</evidence>
<dbReference type="InterPro" id="IPR001867">
    <property type="entry name" value="OmpR/PhoB-type_DNA-bd"/>
</dbReference>
<dbReference type="RefSeq" id="WP_197420906.1">
    <property type="nucleotide sequence ID" value="NZ_JBHSCR010000014.1"/>
</dbReference>
<feature type="domain" description="OmpR/PhoB-type" evidence="4">
    <location>
        <begin position="1"/>
        <end position="90"/>
    </location>
</feature>
<accession>A0ABV8UBU5</accession>
<keyword evidence="3" id="KW-0812">Transmembrane</keyword>
<evidence type="ECO:0000256" key="2">
    <source>
        <dbReference type="PROSITE-ProRule" id="PRU01091"/>
    </source>
</evidence>
<dbReference type="Proteomes" id="UP001595776">
    <property type="component" value="Unassembled WGS sequence"/>
</dbReference>
<keyword evidence="3" id="KW-1133">Transmembrane helix</keyword>
<keyword evidence="6" id="KW-1185">Reference proteome</keyword>
<keyword evidence="3" id="KW-0472">Membrane</keyword>
<organism evidence="5 6">
    <name type="scientific">Kordiimonas lipolytica</name>
    <dbReference type="NCBI Taxonomy" id="1662421"/>
    <lineage>
        <taxon>Bacteria</taxon>
        <taxon>Pseudomonadati</taxon>
        <taxon>Pseudomonadota</taxon>
        <taxon>Alphaproteobacteria</taxon>
        <taxon>Kordiimonadales</taxon>
        <taxon>Kordiimonadaceae</taxon>
        <taxon>Kordiimonas</taxon>
    </lineage>
</organism>
<dbReference type="PROSITE" id="PS51755">
    <property type="entry name" value="OMPR_PHOB"/>
    <property type="match status" value="1"/>
</dbReference>
<reference evidence="6" key="1">
    <citation type="journal article" date="2019" name="Int. J. Syst. Evol. Microbiol.">
        <title>The Global Catalogue of Microorganisms (GCM) 10K type strain sequencing project: providing services to taxonomists for standard genome sequencing and annotation.</title>
        <authorList>
            <consortium name="The Broad Institute Genomics Platform"/>
            <consortium name="The Broad Institute Genome Sequencing Center for Infectious Disease"/>
            <person name="Wu L."/>
            <person name="Ma J."/>
        </authorList>
    </citation>
    <scope>NUCLEOTIDE SEQUENCE [LARGE SCALE GENOMIC DNA]</scope>
    <source>
        <strain evidence="6">CGMCC 1.15304</strain>
    </source>
</reference>
<sequence length="178" mass="19702">MDGSHNCLVHSDGREIRLEPRLIRLLTMLAQAGGEPVARTELLAEVSSLPYAGDEALTQAISRLRQALGDTPKAPTFIKTIPRKGYALVMPVSLEGIETKHRSDTGSQITGLTWPNSSQLLPLLMAVAILLLSGLVVWFVLFPREIVRETELILNSDQEFIEKKDQEFTEKEDKVGVP</sequence>
<name>A0ABV8UBU5_9PROT</name>
<comment type="caution">
    <text evidence="5">The sequence shown here is derived from an EMBL/GenBank/DDBJ whole genome shotgun (WGS) entry which is preliminary data.</text>
</comment>
<dbReference type="SUPFAM" id="SSF46894">
    <property type="entry name" value="C-terminal effector domain of the bipartite response regulators"/>
    <property type="match status" value="1"/>
</dbReference>